<dbReference type="Proteomes" id="UP000324222">
    <property type="component" value="Unassembled WGS sequence"/>
</dbReference>
<proteinExistence type="predicted"/>
<comment type="caution">
    <text evidence="1">The sequence shown here is derived from an EMBL/GenBank/DDBJ whole genome shotgun (WGS) entry which is preliminary data.</text>
</comment>
<reference evidence="1 2" key="1">
    <citation type="submission" date="2019-05" db="EMBL/GenBank/DDBJ databases">
        <title>Another draft genome of Portunus trituberculatus and its Hox gene families provides insights of decapod evolution.</title>
        <authorList>
            <person name="Jeong J.-H."/>
            <person name="Song I."/>
            <person name="Kim S."/>
            <person name="Choi T."/>
            <person name="Kim D."/>
            <person name="Ryu S."/>
            <person name="Kim W."/>
        </authorList>
    </citation>
    <scope>NUCLEOTIDE SEQUENCE [LARGE SCALE GENOMIC DNA]</scope>
    <source>
        <tissue evidence="1">Muscle</tissue>
    </source>
</reference>
<accession>A0A5B7II62</accession>
<organism evidence="1 2">
    <name type="scientific">Portunus trituberculatus</name>
    <name type="common">Swimming crab</name>
    <name type="synonym">Neptunus trituberculatus</name>
    <dbReference type="NCBI Taxonomy" id="210409"/>
    <lineage>
        <taxon>Eukaryota</taxon>
        <taxon>Metazoa</taxon>
        <taxon>Ecdysozoa</taxon>
        <taxon>Arthropoda</taxon>
        <taxon>Crustacea</taxon>
        <taxon>Multicrustacea</taxon>
        <taxon>Malacostraca</taxon>
        <taxon>Eumalacostraca</taxon>
        <taxon>Eucarida</taxon>
        <taxon>Decapoda</taxon>
        <taxon>Pleocyemata</taxon>
        <taxon>Brachyura</taxon>
        <taxon>Eubrachyura</taxon>
        <taxon>Portunoidea</taxon>
        <taxon>Portunidae</taxon>
        <taxon>Portuninae</taxon>
        <taxon>Portunus</taxon>
    </lineage>
</organism>
<evidence type="ECO:0000313" key="2">
    <source>
        <dbReference type="Proteomes" id="UP000324222"/>
    </source>
</evidence>
<keyword evidence="2" id="KW-1185">Reference proteome</keyword>
<sequence>MASFTPAIHGVVYPLTYWEVPPLTPL</sequence>
<dbReference type="EMBL" id="VSRR010056382">
    <property type="protein sequence ID" value="MPC81247.1"/>
    <property type="molecule type" value="Genomic_DNA"/>
</dbReference>
<protein>
    <submittedName>
        <fullName evidence="1">Uncharacterized protein</fullName>
    </submittedName>
</protein>
<dbReference type="AlphaFoldDB" id="A0A5B7II62"/>
<evidence type="ECO:0000313" key="1">
    <source>
        <dbReference type="EMBL" id="MPC81247.1"/>
    </source>
</evidence>
<gene>
    <name evidence="1" type="ORF">E2C01_075854</name>
</gene>
<name>A0A5B7II62_PORTR</name>